<name>I4YPT7_9HYPH</name>
<dbReference type="STRING" id="864069.MicloDRAFT_00067090"/>
<protein>
    <submittedName>
        <fullName evidence="1">Uncharacterized protein</fullName>
    </submittedName>
</protein>
<evidence type="ECO:0000313" key="2">
    <source>
        <dbReference type="Proteomes" id="UP000003947"/>
    </source>
</evidence>
<organism evidence="1 2">
    <name type="scientific">Microvirga lotononidis</name>
    <dbReference type="NCBI Taxonomy" id="864069"/>
    <lineage>
        <taxon>Bacteria</taxon>
        <taxon>Pseudomonadati</taxon>
        <taxon>Pseudomonadota</taxon>
        <taxon>Alphaproteobacteria</taxon>
        <taxon>Hyphomicrobiales</taxon>
        <taxon>Methylobacteriaceae</taxon>
        <taxon>Microvirga</taxon>
    </lineage>
</organism>
<gene>
    <name evidence="1" type="ORF">MicloDRAFT_00067090</name>
</gene>
<dbReference type="PATRIC" id="fig|864069.3.peg.7170"/>
<reference evidence="1 2" key="1">
    <citation type="submission" date="2012-02" db="EMBL/GenBank/DDBJ databases">
        <title>Improved High-Quality Draft sequence of Microvirga sp. WSM3557.</title>
        <authorList>
            <consortium name="US DOE Joint Genome Institute"/>
            <person name="Lucas S."/>
            <person name="Han J."/>
            <person name="Lapidus A."/>
            <person name="Cheng J.-F."/>
            <person name="Goodwin L."/>
            <person name="Pitluck S."/>
            <person name="Peters L."/>
            <person name="Zhang X."/>
            <person name="Detter J.C."/>
            <person name="Han C."/>
            <person name="Tapia R."/>
            <person name="Land M."/>
            <person name="Hauser L."/>
            <person name="Kyrpides N."/>
            <person name="Ivanova N."/>
            <person name="Pagani I."/>
            <person name="Brau L."/>
            <person name="Yates R."/>
            <person name="O'Hara G."/>
            <person name="Rui T."/>
            <person name="Howieson J."/>
            <person name="Reeve W."/>
            <person name="Woyke T."/>
        </authorList>
    </citation>
    <scope>NUCLEOTIDE SEQUENCE [LARGE SCALE GENOMIC DNA]</scope>
    <source>
        <strain evidence="1 2">WSM3557</strain>
    </source>
</reference>
<dbReference type="RefSeq" id="WP_009764666.1">
    <property type="nucleotide sequence ID" value="NZ_CP141048.1"/>
</dbReference>
<proteinExistence type="predicted"/>
<sequence>MTYADKATALLTHSASGDVEVSLVLDAFSLAERGHLFRQGIRTVTDTDAGSSAHDRDDRIIYNKKTGAVYYDADGIGGSKQIQIATLSNKVTLTHKDFFVI</sequence>
<dbReference type="eggNOG" id="COG2931">
    <property type="taxonomic scope" value="Bacteria"/>
</dbReference>
<evidence type="ECO:0000313" key="1">
    <source>
        <dbReference type="EMBL" id="EIM25979.1"/>
    </source>
</evidence>
<keyword evidence="2" id="KW-1185">Reference proteome</keyword>
<dbReference type="Proteomes" id="UP000003947">
    <property type="component" value="Unassembled WGS sequence"/>
</dbReference>
<dbReference type="EMBL" id="JH660647">
    <property type="protein sequence ID" value="EIM25979.1"/>
    <property type="molecule type" value="Genomic_DNA"/>
</dbReference>
<dbReference type="OrthoDB" id="5380561at2"/>
<accession>I4YPT7</accession>
<dbReference type="AlphaFoldDB" id="I4YPT7"/>
<dbReference type="HOGENOM" id="CLU_2288288_0_0_5"/>